<dbReference type="Pfam" id="PF11239">
    <property type="entry name" value="DUF3040"/>
    <property type="match status" value="1"/>
</dbReference>
<comment type="caution">
    <text evidence="3">The sequence shown here is derived from an EMBL/GenBank/DDBJ whole genome shotgun (WGS) entry which is preliminary data.</text>
</comment>
<organism evidence="3 5">
    <name type="scientific">Actinotignum urinale</name>
    <dbReference type="NCBI Taxonomy" id="190146"/>
    <lineage>
        <taxon>Bacteria</taxon>
        <taxon>Bacillati</taxon>
        <taxon>Actinomycetota</taxon>
        <taxon>Actinomycetes</taxon>
        <taxon>Actinomycetales</taxon>
        <taxon>Actinomycetaceae</taxon>
        <taxon>Actinotignum</taxon>
    </lineage>
</organism>
<dbReference type="AlphaFoldDB" id="A0AAW9HQK2"/>
<dbReference type="InterPro" id="IPR021401">
    <property type="entry name" value="DUF3040"/>
</dbReference>
<sequence>MALSDYEKKMLEQLEAQLTNDDPNFADNMNPAPEQVEAITRQISVRNLVLGLLITVVGVGVLIGGVSQSNLWWIGIAGVLVMMYGVWFILVGIRTKTVTVDASEAAKPSSGGVFGDFMNKQAEKFDKYRRRFGK</sequence>
<feature type="transmembrane region" description="Helical" evidence="1">
    <location>
        <begin position="72"/>
        <end position="93"/>
    </location>
</feature>
<keyword evidence="1" id="KW-0472">Membrane</keyword>
<gene>
    <name evidence="3" type="ORF">R6G80_04335</name>
    <name evidence="2" type="ORF">R6G86_01005</name>
</gene>
<evidence type="ECO:0000313" key="5">
    <source>
        <dbReference type="Proteomes" id="UP001281731"/>
    </source>
</evidence>
<accession>A0AAW9HQK2</accession>
<name>A0AAW9HQK2_9ACTO</name>
<feature type="transmembrane region" description="Helical" evidence="1">
    <location>
        <begin position="48"/>
        <end position="66"/>
    </location>
</feature>
<proteinExistence type="predicted"/>
<evidence type="ECO:0000313" key="3">
    <source>
        <dbReference type="EMBL" id="MDY5154952.1"/>
    </source>
</evidence>
<keyword evidence="1" id="KW-1133">Transmembrane helix</keyword>
<evidence type="ECO:0000256" key="1">
    <source>
        <dbReference type="SAM" id="Phobius"/>
    </source>
</evidence>
<keyword evidence="4" id="KW-1185">Reference proteome</keyword>
<protein>
    <submittedName>
        <fullName evidence="3">DUF3040 domain-containing protein</fullName>
    </submittedName>
</protein>
<evidence type="ECO:0000313" key="2">
    <source>
        <dbReference type="EMBL" id="MDY5132322.1"/>
    </source>
</evidence>
<reference evidence="3 4" key="1">
    <citation type="submission" date="2023-10" db="EMBL/GenBank/DDBJ databases">
        <title>Whole Genome based description of the genera Actinobaculum and Actinotignum reveals a complex phylogenetic relationship within the species included in the genus Actinotignum.</title>
        <authorList>
            <person name="Jensen C.S."/>
            <person name="Dargis R."/>
            <person name="Kemp M."/>
            <person name="Christensen J.J."/>
        </authorList>
    </citation>
    <scope>NUCLEOTIDE SEQUENCE</scope>
    <source>
        <strain evidence="3">SLA_B511</strain>
        <strain evidence="2 4">SLA_B974</strain>
    </source>
</reference>
<dbReference type="RefSeq" id="WP_022865677.1">
    <property type="nucleotide sequence ID" value="NZ_CAMYCL010000012.1"/>
</dbReference>
<dbReference type="Proteomes" id="UP001275049">
    <property type="component" value="Unassembled WGS sequence"/>
</dbReference>
<dbReference type="Proteomes" id="UP001281731">
    <property type="component" value="Unassembled WGS sequence"/>
</dbReference>
<keyword evidence="1" id="KW-0812">Transmembrane</keyword>
<dbReference type="EMBL" id="JAWNGC010000004">
    <property type="protein sequence ID" value="MDY5154952.1"/>
    <property type="molecule type" value="Genomic_DNA"/>
</dbReference>
<dbReference type="EMBL" id="JAWNGA010000001">
    <property type="protein sequence ID" value="MDY5132322.1"/>
    <property type="molecule type" value="Genomic_DNA"/>
</dbReference>
<evidence type="ECO:0000313" key="4">
    <source>
        <dbReference type="Proteomes" id="UP001275049"/>
    </source>
</evidence>